<evidence type="ECO:0000313" key="1">
    <source>
        <dbReference type="EMBL" id="KTD21039.1"/>
    </source>
</evidence>
<sequence length="172" mass="19676">MKIIRRNFLLLLVLFTLFLAPAIAAYFFYCNPELLAERGTNKGELLTSPFFMPELKKNPAKWSLVLWSPDACEHQCAQKLDELARVRLALGRYLYEINIVLLMTGKSKPDPQLLATMREEGLDLMKLKSAKLPVFSRIYIADPEGFLVLSYSIDANPKDIYHDIKRLVARNG</sequence>
<dbReference type="AlphaFoldDB" id="A0A0W0VLL3"/>
<name>A0A0W0VLL3_9GAMM</name>
<gene>
    <name evidence="1" type="ORF">Llon_1137</name>
</gene>
<protein>
    <recommendedName>
        <fullName evidence="3">Transmembrane protein</fullName>
    </recommendedName>
</protein>
<dbReference type="RefSeq" id="WP_058529149.1">
    <property type="nucleotide sequence ID" value="NZ_CAAAHZ010000016.1"/>
</dbReference>
<accession>A0A0W0VLL3</accession>
<dbReference type="PATRIC" id="fig|45068.5.peg.1222"/>
<organism evidence="1 2">
    <name type="scientific">Legionella londiniensis</name>
    <dbReference type="NCBI Taxonomy" id="45068"/>
    <lineage>
        <taxon>Bacteria</taxon>
        <taxon>Pseudomonadati</taxon>
        <taxon>Pseudomonadota</taxon>
        <taxon>Gammaproteobacteria</taxon>
        <taxon>Legionellales</taxon>
        <taxon>Legionellaceae</taxon>
        <taxon>Legionella</taxon>
    </lineage>
</organism>
<dbReference type="Proteomes" id="UP000054997">
    <property type="component" value="Unassembled WGS sequence"/>
</dbReference>
<comment type="caution">
    <text evidence="1">The sequence shown here is derived from an EMBL/GenBank/DDBJ whole genome shotgun (WGS) entry which is preliminary data.</text>
</comment>
<proteinExistence type="predicted"/>
<dbReference type="STRING" id="45068.Llon_1137"/>
<evidence type="ECO:0000313" key="2">
    <source>
        <dbReference type="Proteomes" id="UP000054997"/>
    </source>
</evidence>
<keyword evidence="2" id="KW-1185">Reference proteome</keyword>
<evidence type="ECO:0008006" key="3">
    <source>
        <dbReference type="Google" id="ProtNLM"/>
    </source>
</evidence>
<dbReference type="EMBL" id="LNYK01000016">
    <property type="protein sequence ID" value="KTD21039.1"/>
    <property type="molecule type" value="Genomic_DNA"/>
</dbReference>
<reference evidence="1 2" key="1">
    <citation type="submission" date="2015-11" db="EMBL/GenBank/DDBJ databases">
        <title>Genomic analysis of 38 Legionella species identifies large and diverse effector repertoires.</title>
        <authorList>
            <person name="Burstein D."/>
            <person name="Amaro F."/>
            <person name="Zusman T."/>
            <person name="Lifshitz Z."/>
            <person name="Cohen O."/>
            <person name="Gilbert J.A."/>
            <person name="Pupko T."/>
            <person name="Shuman H.A."/>
            <person name="Segal G."/>
        </authorList>
    </citation>
    <scope>NUCLEOTIDE SEQUENCE [LARGE SCALE GENOMIC DNA]</scope>
    <source>
        <strain evidence="1 2">ATCC 49505</strain>
    </source>
</reference>
<dbReference type="OrthoDB" id="9785445at2"/>